<name>A0A381P6F7_9ZZZZ</name>
<dbReference type="PRINTS" id="PR01576">
    <property type="entry name" value="PDEFORMYLASE"/>
</dbReference>
<dbReference type="PANTHER" id="PTHR10458:SF22">
    <property type="entry name" value="PEPTIDE DEFORMYLASE"/>
    <property type="match status" value="1"/>
</dbReference>
<dbReference type="PIRSF" id="PIRSF004749">
    <property type="entry name" value="Pep_def"/>
    <property type="match status" value="1"/>
</dbReference>
<dbReference type="HAMAP" id="MF_00163">
    <property type="entry name" value="Pep_deformylase"/>
    <property type="match status" value="1"/>
</dbReference>
<dbReference type="SUPFAM" id="SSF56420">
    <property type="entry name" value="Peptide deformylase"/>
    <property type="match status" value="1"/>
</dbReference>
<dbReference type="CDD" id="cd00487">
    <property type="entry name" value="Pep_deformylase"/>
    <property type="match status" value="1"/>
</dbReference>
<dbReference type="GO" id="GO:0042586">
    <property type="term" value="F:peptide deformylase activity"/>
    <property type="evidence" value="ECO:0007669"/>
    <property type="project" value="InterPro"/>
</dbReference>
<feature type="non-terminal residue" evidence="2">
    <location>
        <position position="1"/>
    </location>
</feature>
<dbReference type="InterPro" id="IPR023635">
    <property type="entry name" value="Peptide_deformylase"/>
</dbReference>
<evidence type="ECO:0008006" key="3">
    <source>
        <dbReference type="Google" id="ProtNLM"/>
    </source>
</evidence>
<dbReference type="PANTHER" id="PTHR10458">
    <property type="entry name" value="PEPTIDE DEFORMYLASE"/>
    <property type="match status" value="1"/>
</dbReference>
<comment type="similarity">
    <text evidence="1">Belongs to the polypeptide deformylase family.</text>
</comment>
<dbReference type="NCBIfam" id="TIGR00079">
    <property type="entry name" value="pept_deformyl"/>
    <property type="match status" value="1"/>
</dbReference>
<gene>
    <name evidence="2" type="ORF">METZ01_LOCUS15389</name>
</gene>
<dbReference type="Gene3D" id="3.90.45.10">
    <property type="entry name" value="Peptide deformylase"/>
    <property type="match status" value="1"/>
</dbReference>
<evidence type="ECO:0000313" key="2">
    <source>
        <dbReference type="EMBL" id="SUZ62535.1"/>
    </source>
</evidence>
<dbReference type="AlphaFoldDB" id="A0A381P6F7"/>
<organism evidence="2">
    <name type="scientific">marine metagenome</name>
    <dbReference type="NCBI Taxonomy" id="408172"/>
    <lineage>
        <taxon>unclassified sequences</taxon>
        <taxon>metagenomes</taxon>
        <taxon>ecological metagenomes</taxon>
    </lineage>
</organism>
<dbReference type="InterPro" id="IPR036821">
    <property type="entry name" value="Peptide_deformylase_sf"/>
</dbReference>
<proteinExistence type="inferred from homology"/>
<reference evidence="2" key="1">
    <citation type="submission" date="2018-05" db="EMBL/GenBank/DDBJ databases">
        <authorList>
            <person name="Lanie J.A."/>
            <person name="Ng W.-L."/>
            <person name="Kazmierczak K.M."/>
            <person name="Andrzejewski T.M."/>
            <person name="Davidsen T.M."/>
            <person name="Wayne K.J."/>
            <person name="Tettelin H."/>
            <person name="Glass J.I."/>
            <person name="Rusch D."/>
            <person name="Podicherti R."/>
            <person name="Tsui H.-C.T."/>
            <person name="Winkler M.E."/>
        </authorList>
    </citation>
    <scope>NUCLEOTIDE SEQUENCE</scope>
</reference>
<accession>A0A381P6F7</accession>
<dbReference type="EMBL" id="UINC01000876">
    <property type="protein sequence ID" value="SUZ62535.1"/>
    <property type="molecule type" value="Genomic_DNA"/>
</dbReference>
<dbReference type="Pfam" id="PF01327">
    <property type="entry name" value="Pep_deformylase"/>
    <property type="match status" value="1"/>
</dbReference>
<dbReference type="NCBIfam" id="NF001159">
    <property type="entry name" value="PRK00150.1-3"/>
    <property type="match status" value="1"/>
</dbReference>
<sequence length="167" mass="18873">VTYGHPVLRKVSSDITDFSNIDSLIQDLFDTMYEFDGIGLASNQIGIGKRVFVVDISHMEESDEESDTPLVFINGRLDNTVGSDVDSEGCLSLPEIRINVERYESIRYKYLDRNLNKHSKNFSGLLARIIQHENDHLDGKLITDYATPADLLKHGKALELMRAENTK</sequence>
<protein>
    <recommendedName>
        <fullName evidence="3">Peptide deformylase</fullName>
    </recommendedName>
</protein>
<evidence type="ECO:0000256" key="1">
    <source>
        <dbReference type="ARBA" id="ARBA00010759"/>
    </source>
</evidence>